<accession>A0A6J5T4P8</accession>
<reference evidence="1" key="1">
    <citation type="submission" date="2020-05" db="EMBL/GenBank/DDBJ databases">
        <authorList>
            <person name="Chiriac C."/>
            <person name="Salcher M."/>
            <person name="Ghai R."/>
            <person name="Kavagutti S V."/>
        </authorList>
    </citation>
    <scope>NUCLEOTIDE SEQUENCE</scope>
</reference>
<name>A0A6J5T4P8_9CAUD</name>
<evidence type="ECO:0000313" key="1">
    <source>
        <dbReference type="EMBL" id="CAB4222703.1"/>
    </source>
</evidence>
<gene>
    <name evidence="1" type="ORF">UFOVP1655_190</name>
</gene>
<dbReference type="Pfam" id="PF25680">
    <property type="entry name" value="Mom"/>
    <property type="match status" value="1"/>
</dbReference>
<dbReference type="EMBL" id="LR797523">
    <property type="protein sequence ID" value="CAB4222703.1"/>
    <property type="molecule type" value="Genomic_DNA"/>
</dbReference>
<proteinExistence type="predicted"/>
<organism evidence="1">
    <name type="scientific">uncultured Caudovirales phage</name>
    <dbReference type="NCBI Taxonomy" id="2100421"/>
    <lineage>
        <taxon>Viruses</taxon>
        <taxon>Duplodnaviria</taxon>
        <taxon>Heunggongvirae</taxon>
        <taxon>Uroviricota</taxon>
        <taxon>Caudoviricetes</taxon>
        <taxon>Peduoviridae</taxon>
        <taxon>Maltschvirus</taxon>
        <taxon>Maltschvirus maltsch</taxon>
    </lineage>
</organism>
<protein>
    <submittedName>
        <fullName evidence="1">Uncharacterized protein</fullName>
    </submittedName>
</protein>
<sequence>MKYDLIIKNINRYDATEFVQTWHYSKVMPKLTKHFLGIYNEDIMVGVLTLGWGTQPLHTIKKLFQDCTSIDYYEIGKMCMHPDMPKNSESQMLSAVIKWMKINTPEKKYLFTWADGIVGKPGYVYQAANFFYGGFIWTDIYIGPDGEKIHPRSSRQLCIENGKLLGREKVFWLTDEFMKMKGIRRVKGKQFRYIMPLNKKLLKNLNKNSTVKWGLDYPKHKDLIWREKNSEGKYIPTSDMPNFDMGVINVNSKNVNSHKQGDSLYKFFE</sequence>
<dbReference type="InterPro" id="IPR057895">
    <property type="entry name" value="Mom"/>
</dbReference>